<protein>
    <submittedName>
        <fullName evidence="7">DNA recombination protein RmuC</fullName>
    </submittedName>
</protein>
<organism evidence="7 8">
    <name type="scientific">Nakamurella flava</name>
    <dbReference type="NCBI Taxonomy" id="2576308"/>
    <lineage>
        <taxon>Bacteria</taxon>
        <taxon>Bacillati</taxon>
        <taxon>Actinomycetota</taxon>
        <taxon>Actinomycetes</taxon>
        <taxon>Nakamurellales</taxon>
        <taxon>Nakamurellaceae</taxon>
        <taxon>Nakamurella</taxon>
    </lineage>
</organism>
<keyword evidence="4" id="KW-0233">DNA recombination</keyword>
<dbReference type="EMBL" id="SZZH01000001">
    <property type="protein sequence ID" value="TKV61632.1"/>
    <property type="molecule type" value="Genomic_DNA"/>
</dbReference>
<dbReference type="RefSeq" id="WP_137448937.1">
    <property type="nucleotide sequence ID" value="NZ_SZZH01000001.1"/>
</dbReference>
<feature type="transmembrane region" description="Helical" evidence="6">
    <location>
        <begin position="6"/>
        <end position="30"/>
    </location>
</feature>
<dbReference type="GO" id="GO:0006310">
    <property type="term" value="P:DNA recombination"/>
    <property type="evidence" value="ECO:0007669"/>
    <property type="project" value="UniProtKB-KW"/>
</dbReference>
<evidence type="ECO:0000256" key="2">
    <source>
        <dbReference type="ARBA" id="ARBA00009840"/>
    </source>
</evidence>
<keyword evidence="6" id="KW-1133">Transmembrane helix</keyword>
<comment type="similarity">
    <text evidence="2">Belongs to the RmuC family.</text>
</comment>
<evidence type="ECO:0000256" key="3">
    <source>
        <dbReference type="ARBA" id="ARBA00023054"/>
    </source>
</evidence>
<accession>A0A4U6QNI9</accession>
<reference evidence="7 8" key="1">
    <citation type="submission" date="2019-05" db="EMBL/GenBank/DDBJ databases">
        <title>Nakamurella sp. N5BH11, whole genome shotgun sequence.</title>
        <authorList>
            <person name="Tuo L."/>
        </authorList>
    </citation>
    <scope>NUCLEOTIDE SEQUENCE [LARGE SCALE GENOMIC DNA]</scope>
    <source>
        <strain evidence="7 8">N5BH11</strain>
    </source>
</reference>
<comment type="function">
    <text evidence="1">Involved in DNA recombination.</text>
</comment>
<evidence type="ECO:0000256" key="1">
    <source>
        <dbReference type="ARBA" id="ARBA00003416"/>
    </source>
</evidence>
<feature type="region of interest" description="Disordered" evidence="5">
    <location>
        <begin position="338"/>
        <end position="388"/>
    </location>
</feature>
<dbReference type="InterPro" id="IPR003798">
    <property type="entry name" value="DNA_recombination_RmuC"/>
</dbReference>
<gene>
    <name evidence="7" type="ORF">FDO65_08760</name>
</gene>
<sequence length="388" mass="41465">MDTGGSGALLTGALLLVVGLLIGVVVGVLLSRRRGWSGAGPDGPDVAAVLAPAADALTRVEHQLAAVERERIGAYAGLQEQVAALHRASVELGGQARSLVGALRAPTVRGRWGEVQLQRLVELAGMVEHCDYDVQVSAPGGEGPGVRPDMLVRLSGGRSIPVDAKVPFAAWLEALDSSDEQRRRQLLVAHARAVRHHVDQLAAKSYWRHFHPAPEFVVLFVPGEPLLDAAMSVDPGLSDYAFARNVVLATPTSLIALLRTVAFSWRHERVSASAAEVLEVGRDLHGRLVTLSTHLSRTGAALQRAVGAYNQAVGSFESRVVTSARRLSDLGVVGDELAAPPPVDTAARDHRWSSERFPSPRSPLESPVEWPPSAERPVWPGEEATVDR</sequence>
<evidence type="ECO:0000256" key="4">
    <source>
        <dbReference type="ARBA" id="ARBA00023172"/>
    </source>
</evidence>
<keyword evidence="6" id="KW-0472">Membrane</keyword>
<keyword evidence="8" id="KW-1185">Reference proteome</keyword>
<dbReference type="OrthoDB" id="370725at2"/>
<dbReference type="AlphaFoldDB" id="A0A4U6QNI9"/>
<evidence type="ECO:0000313" key="8">
    <source>
        <dbReference type="Proteomes" id="UP000306985"/>
    </source>
</evidence>
<dbReference type="Pfam" id="PF02646">
    <property type="entry name" value="RmuC"/>
    <property type="match status" value="1"/>
</dbReference>
<evidence type="ECO:0000256" key="5">
    <source>
        <dbReference type="SAM" id="MobiDB-lite"/>
    </source>
</evidence>
<proteinExistence type="inferred from homology"/>
<evidence type="ECO:0000256" key="6">
    <source>
        <dbReference type="SAM" id="Phobius"/>
    </source>
</evidence>
<name>A0A4U6QNI9_9ACTN</name>
<dbReference type="Proteomes" id="UP000306985">
    <property type="component" value="Unassembled WGS sequence"/>
</dbReference>
<keyword evidence="6" id="KW-0812">Transmembrane</keyword>
<keyword evidence="3" id="KW-0175">Coiled coil</keyword>
<dbReference type="PANTHER" id="PTHR30563:SF0">
    <property type="entry name" value="DNA RECOMBINATION PROTEIN RMUC"/>
    <property type="match status" value="1"/>
</dbReference>
<evidence type="ECO:0000313" key="7">
    <source>
        <dbReference type="EMBL" id="TKV61632.1"/>
    </source>
</evidence>
<comment type="caution">
    <text evidence="7">The sequence shown here is derived from an EMBL/GenBank/DDBJ whole genome shotgun (WGS) entry which is preliminary data.</text>
</comment>
<dbReference type="PANTHER" id="PTHR30563">
    <property type="entry name" value="DNA RECOMBINATION PROTEIN RMUC"/>
    <property type="match status" value="1"/>
</dbReference>